<dbReference type="Gene3D" id="2.60.40.1080">
    <property type="match status" value="1"/>
</dbReference>
<evidence type="ECO:0000313" key="2">
    <source>
        <dbReference type="EMBL" id="TBL67699.1"/>
    </source>
</evidence>
<proteinExistence type="predicted"/>
<gene>
    <name evidence="2" type="ORF">EYY96_10400</name>
</gene>
<dbReference type="SUPFAM" id="SSF49373">
    <property type="entry name" value="Invasin/intimin cell-adhesion fragments"/>
    <property type="match status" value="1"/>
</dbReference>
<dbReference type="InterPro" id="IPR003343">
    <property type="entry name" value="Big_2"/>
</dbReference>
<dbReference type="AlphaFoldDB" id="A0ABD7Q8D2"/>
<protein>
    <recommendedName>
        <fullName evidence="1">BIG2 domain-containing protein</fullName>
    </recommendedName>
</protein>
<name>A0ABD7Q8D2_HAFAL</name>
<evidence type="ECO:0000259" key="1">
    <source>
        <dbReference type="Pfam" id="PF02368"/>
    </source>
</evidence>
<evidence type="ECO:0000313" key="3">
    <source>
        <dbReference type="Proteomes" id="UP000291600"/>
    </source>
</evidence>
<comment type="caution">
    <text evidence="2">The sequence shown here is derived from an EMBL/GenBank/DDBJ whole genome shotgun (WGS) entry which is preliminary data.</text>
</comment>
<feature type="domain" description="BIG2" evidence="1">
    <location>
        <begin position="213"/>
        <end position="254"/>
    </location>
</feature>
<sequence>MHGEAMKIKFLKSYGVVFILFFSFGLLDIANATDLTGSAGVINGTAPVIYNDNNEAGKVSFNRVNETMGVDDELDITDIIKLSWIVSDAEGDEEVTLPTVEWICTDAGNNKRVLASGVNQYVIHPDDKGCTVGVNITPTTVTGVPRENVALSIKDISSYDASDNIPTGPVNPHLLNVTSYLIAPSNNSASYYATADATLHTAFPGAQLKLETDNVDDQIDEWTTSNPSIATVSDKGIVTIKAKGAFRITARHNEAKGSIIFNPQKFFIFRDEAAGKLNWYDAKAWCENQGYRMPTRDDLSTGEGDRAVPSDSLWQEWGSSLDDVSHAGTVFWTSEEAIADQDAYYYVYTATGHITSNLAEKTEGVACIMP</sequence>
<organism evidence="2 3">
    <name type="scientific">Hafnia alvei</name>
    <dbReference type="NCBI Taxonomy" id="569"/>
    <lineage>
        <taxon>Bacteria</taxon>
        <taxon>Pseudomonadati</taxon>
        <taxon>Pseudomonadota</taxon>
        <taxon>Gammaproteobacteria</taxon>
        <taxon>Enterobacterales</taxon>
        <taxon>Hafniaceae</taxon>
        <taxon>Hafnia</taxon>
    </lineage>
</organism>
<dbReference type="Proteomes" id="UP000291600">
    <property type="component" value="Unassembled WGS sequence"/>
</dbReference>
<dbReference type="Pfam" id="PF02368">
    <property type="entry name" value="Big_2"/>
    <property type="match status" value="1"/>
</dbReference>
<dbReference type="InterPro" id="IPR008964">
    <property type="entry name" value="Invasin/intimin_cell_adhesion"/>
</dbReference>
<reference evidence="2 3" key="1">
    <citation type="submission" date="2019-02" db="EMBL/GenBank/DDBJ databases">
        <title>Comparative genomic analysis of the Hafnia genus genomes.</title>
        <authorList>
            <person name="Zhiqiu Y."/>
            <person name="Chao Y."/>
            <person name="Yuhui D."/>
            <person name="Di H."/>
            <person name="Bin L."/>
        </authorList>
    </citation>
    <scope>NUCLEOTIDE SEQUENCE [LARGE SCALE GENOMIC DNA]</scope>
    <source>
        <strain evidence="2 3">PCM_1210</strain>
    </source>
</reference>
<dbReference type="EMBL" id="SITJ01000067">
    <property type="protein sequence ID" value="TBL67699.1"/>
    <property type="molecule type" value="Genomic_DNA"/>
</dbReference>
<accession>A0ABD7Q8D2</accession>